<protein>
    <recommendedName>
        <fullName evidence="7">Flagellar biosynthesis protein FlhA</fullName>
    </recommendedName>
</protein>
<dbReference type="PANTHER" id="PTHR30161:SF1">
    <property type="entry name" value="FLAGELLAR BIOSYNTHESIS PROTEIN FLHA-RELATED"/>
    <property type="match status" value="1"/>
</dbReference>
<proteinExistence type="inferred from homology"/>
<feature type="transmembrane region" description="Helical" evidence="7">
    <location>
        <begin position="64"/>
        <end position="84"/>
    </location>
</feature>
<evidence type="ECO:0000256" key="2">
    <source>
        <dbReference type="ARBA" id="ARBA00008835"/>
    </source>
</evidence>
<accession>A0ABS2Q712</accession>
<comment type="caution">
    <text evidence="8">The sequence shown here is derived from an EMBL/GenBank/DDBJ whole genome shotgun (WGS) entry which is preliminary data.</text>
</comment>
<keyword evidence="8" id="KW-0966">Cell projection</keyword>
<evidence type="ECO:0000256" key="4">
    <source>
        <dbReference type="ARBA" id="ARBA00022692"/>
    </source>
</evidence>
<comment type="similarity">
    <text evidence="2 7">Belongs to the FHIPEP (flagella/HR/invasion proteins export pore) family.</text>
</comment>
<keyword evidence="7" id="KW-1006">Bacterial flagellum protein export</keyword>
<dbReference type="InterPro" id="IPR025505">
    <property type="entry name" value="FHIPEP_CS"/>
</dbReference>
<evidence type="ECO:0000256" key="5">
    <source>
        <dbReference type="ARBA" id="ARBA00022989"/>
    </source>
</evidence>
<keyword evidence="3 7" id="KW-1003">Cell membrane</keyword>
<keyword evidence="7" id="KW-1005">Bacterial flagellum biogenesis</keyword>
<keyword evidence="4 7" id="KW-0812">Transmembrane</keyword>
<evidence type="ECO:0000313" key="8">
    <source>
        <dbReference type="EMBL" id="MBM7656964.1"/>
    </source>
</evidence>
<feature type="transmembrane region" description="Helical" evidence="7">
    <location>
        <begin position="263"/>
        <end position="283"/>
    </location>
</feature>
<keyword evidence="9" id="KW-1185">Reference proteome</keyword>
<dbReference type="Gene3D" id="3.40.30.60">
    <property type="entry name" value="FHIPEP family, domain 1"/>
    <property type="match status" value="1"/>
</dbReference>
<reference evidence="8 9" key="1">
    <citation type="submission" date="2021-01" db="EMBL/GenBank/DDBJ databases">
        <title>Genomic Encyclopedia of Type Strains, Phase IV (KMG-IV): sequencing the most valuable type-strain genomes for metagenomic binning, comparative biology and taxonomic classification.</title>
        <authorList>
            <person name="Goeker M."/>
        </authorList>
    </citation>
    <scope>NUCLEOTIDE SEQUENCE [LARGE SCALE GENOMIC DNA]</scope>
    <source>
        <strain evidence="8 9">DSM 100968</strain>
    </source>
</reference>
<keyword evidence="6 7" id="KW-0472">Membrane</keyword>
<keyword evidence="7" id="KW-0653">Protein transport</keyword>
<dbReference type="PRINTS" id="PR00949">
    <property type="entry name" value="TYPE3IMAPROT"/>
</dbReference>
<feature type="transmembrane region" description="Helical" evidence="7">
    <location>
        <begin position="7"/>
        <end position="24"/>
    </location>
</feature>
<keyword evidence="5 7" id="KW-1133">Transmembrane helix</keyword>
<feature type="transmembrane region" description="Helical" evidence="7">
    <location>
        <begin position="96"/>
        <end position="122"/>
    </location>
</feature>
<dbReference type="Gene3D" id="3.40.50.12790">
    <property type="entry name" value="FHIPEP family, domain 4"/>
    <property type="match status" value="1"/>
</dbReference>
<dbReference type="Gene3D" id="1.10.8.540">
    <property type="entry name" value="FHIPEP family, domain 3"/>
    <property type="match status" value="1"/>
</dbReference>
<dbReference type="InterPro" id="IPR042196">
    <property type="entry name" value="FHIPEP_4"/>
</dbReference>
<evidence type="ECO:0000256" key="6">
    <source>
        <dbReference type="ARBA" id="ARBA00023136"/>
    </source>
</evidence>
<dbReference type="NCBIfam" id="TIGR01398">
    <property type="entry name" value="FlhA"/>
    <property type="match status" value="1"/>
</dbReference>
<evidence type="ECO:0000256" key="1">
    <source>
        <dbReference type="ARBA" id="ARBA00004651"/>
    </source>
</evidence>
<dbReference type="InterPro" id="IPR042194">
    <property type="entry name" value="FHIPEP_1"/>
</dbReference>
<dbReference type="Proteomes" id="UP000823201">
    <property type="component" value="Unassembled WGS sequence"/>
</dbReference>
<feature type="transmembrane region" description="Helical" evidence="7">
    <location>
        <begin position="289"/>
        <end position="308"/>
    </location>
</feature>
<feature type="transmembrane region" description="Helical" evidence="7">
    <location>
        <begin position="232"/>
        <end position="251"/>
    </location>
</feature>
<keyword evidence="8" id="KW-0969">Cilium</keyword>
<keyword evidence="8" id="KW-0282">Flagellum</keyword>
<dbReference type="PROSITE" id="PS00994">
    <property type="entry name" value="FHIPEP"/>
    <property type="match status" value="1"/>
</dbReference>
<dbReference type="InterPro" id="IPR006301">
    <property type="entry name" value="FlhA"/>
</dbReference>
<evidence type="ECO:0000313" key="9">
    <source>
        <dbReference type="Proteomes" id="UP000823201"/>
    </source>
</evidence>
<gene>
    <name evidence="7" type="primary">flhA</name>
    <name evidence="8" type="ORF">JOC27_000405</name>
</gene>
<comment type="function">
    <text evidence="7">Required for formation of the rod structure of the flagellar apparatus. Together with FliI and FliH, may constitute the export apparatus of flagellin.</text>
</comment>
<evidence type="ECO:0000256" key="3">
    <source>
        <dbReference type="ARBA" id="ARBA00022475"/>
    </source>
</evidence>
<sequence>MKILKNSSYLVMIGVIMIVLMLIIPLPTTLLSFLIIINIALALIILLVSLNVTEPLEFSVFPSLLLIMTLFRIGLNVSTTRLILTKGDAGQVIEAFGQFVVSGNIIVGLVVFMILIIVQFIVITKGAERVAEVAARFTLDAMPGKQMSIDADMNAGLIDDREAKRRREKITREADFYGAMDGASKFVKGDAIASMIIVAINLLVGMVIGVVQQSMSLASAAQTFSLLSVGDGIVSQIPALLISTATGIIVTRSSSENNMGKEVSDQLLAFPVLMIIAGSVIFLLGLTPIGMVATLPIALLLVAGGILIRRYRQNEQKVGAEDQDRKAEETFKSQENVMGLLTMDPIEFEFGYALVPLADSSQGGDLLDRIVMIRRQLALELGLVLPIVRIRDNIQLEPNSYQIKINGSEVANGQLMLDHYLAMSPGVDDPSIHGIETTEPAFGLKALWIDEETKDRAELTGYTVVDPPSVVSTHLTEVLRQHAWELVGRQETKQLIDHLKEQSPALVDAVTPDPLSIGDIQKVLVHLLKEKLSIRNLPVIFETLADYAQMTRDSSLLTEYVRQALSRQITEQMTREGEALKVLTLSPDLERKVSDSVQKTEHGNFLALDGPTTSQVLKNLSDSVTKWPDMESDPVILCSPAVRMYVRQLIERYFPNVQVLSYNELETNVEVQSIGVLNAA</sequence>
<name>A0ABS2Q712_9BACL</name>
<dbReference type="InterPro" id="IPR042193">
    <property type="entry name" value="FHIPEP_3"/>
</dbReference>
<dbReference type="EMBL" id="JAFBEV010000003">
    <property type="protein sequence ID" value="MBM7656964.1"/>
    <property type="molecule type" value="Genomic_DNA"/>
</dbReference>
<dbReference type="InterPro" id="IPR001712">
    <property type="entry name" value="T3SS_FHIPEP"/>
</dbReference>
<feature type="transmembrane region" description="Helical" evidence="7">
    <location>
        <begin position="191"/>
        <end position="212"/>
    </location>
</feature>
<dbReference type="PANTHER" id="PTHR30161">
    <property type="entry name" value="FLAGELLAR EXPORT PROTEIN, MEMBRANE FLHA SUBUNIT-RELATED"/>
    <property type="match status" value="1"/>
</dbReference>
<feature type="transmembrane region" description="Helical" evidence="7">
    <location>
        <begin position="30"/>
        <end position="52"/>
    </location>
</feature>
<organism evidence="8 9">
    <name type="scientific">Sporolactobacillus spathodeae</name>
    <dbReference type="NCBI Taxonomy" id="1465502"/>
    <lineage>
        <taxon>Bacteria</taxon>
        <taxon>Bacillati</taxon>
        <taxon>Bacillota</taxon>
        <taxon>Bacilli</taxon>
        <taxon>Bacillales</taxon>
        <taxon>Sporolactobacillaceae</taxon>
        <taxon>Sporolactobacillus</taxon>
    </lineage>
</organism>
<keyword evidence="7" id="KW-0813">Transport</keyword>
<comment type="subcellular location">
    <subcellularLocation>
        <location evidence="1 7">Cell membrane</location>
        <topology evidence="1 7">Multi-pass membrane protein</topology>
    </subcellularLocation>
</comment>
<dbReference type="Pfam" id="PF00771">
    <property type="entry name" value="FHIPEP"/>
    <property type="match status" value="1"/>
</dbReference>
<dbReference type="PIRSF" id="PIRSF005419">
    <property type="entry name" value="FlhA"/>
    <property type="match status" value="1"/>
</dbReference>
<evidence type="ECO:0000256" key="7">
    <source>
        <dbReference type="RuleBase" id="RU364093"/>
    </source>
</evidence>